<keyword evidence="3" id="KW-0812">Transmembrane</keyword>
<comment type="caution">
    <text evidence="4">The sequence shown here is derived from an EMBL/GenBank/DDBJ whole genome shotgun (WGS) entry which is preliminary data.</text>
</comment>
<dbReference type="EMBL" id="JBGUBD010000003">
    <property type="protein sequence ID" value="MFA9477957.1"/>
    <property type="molecule type" value="Genomic_DNA"/>
</dbReference>
<organism evidence="4 5">
    <name type="scientific">Natronomicrosphaera hydrolytica</name>
    <dbReference type="NCBI Taxonomy" id="3242702"/>
    <lineage>
        <taxon>Bacteria</taxon>
        <taxon>Pseudomonadati</taxon>
        <taxon>Planctomycetota</taxon>
        <taxon>Phycisphaerae</taxon>
        <taxon>Phycisphaerales</taxon>
        <taxon>Phycisphaeraceae</taxon>
        <taxon>Natronomicrosphaera</taxon>
    </lineage>
</organism>
<feature type="compositionally biased region" description="Low complexity" evidence="2">
    <location>
        <begin position="487"/>
        <end position="508"/>
    </location>
</feature>
<dbReference type="RefSeq" id="WP_425344881.1">
    <property type="nucleotide sequence ID" value="NZ_JBGUBD010000003.1"/>
</dbReference>
<keyword evidence="1" id="KW-0175">Coiled coil</keyword>
<feature type="compositionally biased region" description="Gly residues" evidence="2">
    <location>
        <begin position="477"/>
        <end position="486"/>
    </location>
</feature>
<keyword evidence="3" id="KW-1133">Transmembrane helix</keyword>
<evidence type="ECO:0000256" key="2">
    <source>
        <dbReference type="SAM" id="MobiDB-lite"/>
    </source>
</evidence>
<sequence>MLKFELGEREMHAIDKALGRARLRLLLCRAVWWLGVLTLAGLAAAAALLLAERLFLAPIAWWAYAIVAGVVVLATPVLAWRGLPGQAQVAELLDDRLHLKDRLSTALYVRAMADQPFARQVMVDAEQAADRLSVREALPVRGGRAWNWTPVGVAVFGLLALLVPAEVDVLGLNQRQAQQAADDAQADEAQQRIVEASAHMPDPSRMTDEAEAARAEDLLNQLAELSQRDLRNPDIRRDAQAQLSRLQDRIASEREQQERTLRTMRNAMSRIDPGQSGPANRFADALRRGEFASAQRELDELSRAVREGSLSESEQQALQQQLRNMSDQLEQSAEQHRQRQEQTQEQMREQLREQGLSDEQIDDLQQQNFDQQAVEDALREEYEQQDMDREQAQQQAREQAERTQQQQQQSQQDSQAGEMCDGLGGSMSQMADALDPQGQQQGQQGQDGQQQQAQQGEDGQPQQGQQQAQNGQQAQDGGQGQSGQQGQGFDQGSWQGQQQLDQISQMQQALKDMGVSEQQLQDAMQQLSQQQQQEGDDGGGGQQQDQSQQQQAGVGEGAGSGSAGPPLGEERRIGEYQTQARDRSRDGQGRIIASWHEEGEMTADAPTIEYDQAVSEARSDAERAVSEDRVPRRYHGAIREYFKQLPESADETRRAPATP</sequence>
<feature type="compositionally biased region" description="Basic and acidic residues" evidence="2">
    <location>
        <begin position="333"/>
        <end position="352"/>
    </location>
</feature>
<feature type="transmembrane region" description="Helical" evidence="3">
    <location>
        <begin position="30"/>
        <end position="49"/>
    </location>
</feature>
<evidence type="ECO:0000256" key="3">
    <source>
        <dbReference type="SAM" id="Phobius"/>
    </source>
</evidence>
<gene>
    <name evidence="4" type="ORF">ACERK3_06555</name>
</gene>
<feature type="region of interest" description="Disordered" evidence="2">
    <location>
        <begin position="380"/>
        <end position="590"/>
    </location>
</feature>
<proteinExistence type="predicted"/>
<feature type="compositionally biased region" description="Low complexity" evidence="2">
    <location>
        <begin position="437"/>
        <end position="476"/>
    </location>
</feature>
<feature type="compositionally biased region" description="Low complexity" evidence="2">
    <location>
        <begin position="518"/>
        <end position="533"/>
    </location>
</feature>
<evidence type="ECO:0000313" key="4">
    <source>
        <dbReference type="EMBL" id="MFA9477957.1"/>
    </source>
</evidence>
<evidence type="ECO:0000313" key="5">
    <source>
        <dbReference type="Proteomes" id="UP001575105"/>
    </source>
</evidence>
<keyword evidence="3" id="KW-0472">Membrane</keyword>
<feature type="compositionally biased region" description="Low complexity" evidence="2">
    <location>
        <begin position="543"/>
        <end position="553"/>
    </location>
</feature>
<reference evidence="4 5" key="1">
    <citation type="submission" date="2024-08" db="EMBL/GenBank/DDBJ databases">
        <title>Whole-genome sequencing of halo(alkali)philic microorganisms from hypersaline lakes.</title>
        <authorList>
            <person name="Sorokin D.Y."/>
            <person name="Merkel A.Y."/>
            <person name="Messina E."/>
            <person name="Yakimov M."/>
        </authorList>
    </citation>
    <scope>NUCLEOTIDE SEQUENCE [LARGE SCALE GENOMIC DNA]</scope>
    <source>
        <strain evidence="4 5">AB-hyl4</strain>
    </source>
</reference>
<name>A0ABV4U540_9BACT</name>
<feature type="compositionally biased region" description="Basic and acidic residues" evidence="2">
    <location>
        <begin position="568"/>
        <end position="588"/>
    </location>
</feature>
<feature type="compositionally biased region" description="Low complexity" evidence="2">
    <location>
        <begin position="307"/>
        <end position="322"/>
    </location>
</feature>
<accession>A0ABV4U540</accession>
<evidence type="ECO:0000256" key="1">
    <source>
        <dbReference type="SAM" id="Coils"/>
    </source>
</evidence>
<feature type="coiled-coil region" evidence="1">
    <location>
        <begin position="236"/>
        <end position="263"/>
    </location>
</feature>
<feature type="compositionally biased region" description="Basic and acidic residues" evidence="2">
    <location>
        <begin position="380"/>
        <end position="391"/>
    </location>
</feature>
<feature type="compositionally biased region" description="Low complexity" evidence="2">
    <location>
        <begin position="392"/>
        <end position="415"/>
    </location>
</feature>
<feature type="transmembrane region" description="Helical" evidence="3">
    <location>
        <begin position="61"/>
        <end position="80"/>
    </location>
</feature>
<keyword evidence="5" id="KW-1185">Reference proteome</keyword>
<feature type="compositionally biased region" description="Polar residues" evidence="2">
    <location>
        <begin position="323"/>
        <end position="332"/>
    </location>
</feature>
<feature type="region of interest" description="Disordered" evidence="2">
    <location>
        <begin position="303"/>
        <end position="357"/>
    </location>
</feature>
<dbReference type="Proteomes" id="UP001575105">
    <property type="component" value="Unassembled WGS sequence"/>
</dbReference>
<protein>
    <submittedName>
        <fullName evidence="4">Uncharacterized protein</fullName>
    </submittedName>
</protein>